<dbReference type="Proteomes" id="UP000184600">
    <property type="component" value="Unassembled WGS sequence"/>
</dbReference>
<organism evidence="1 2">
    <name type="scientific">Vibrio quintilis</name>
    <dbReference type="NCBI Taxonomy" id="1117707"/>
    <lineage>
        <taxon>Bacteria</taxon>
        <taxon>Pseudomonadati</taxon>
        <taxon>Pseudomonadota</taxon>
        <taxon>Gammaproteobacteria</taxon>
        <taxon>Vibrionales</taxon>
        <taxon>Vibrionaceae</taxon>
        <taxon>Vibrio</taxon>
    </lineage>
</organism>
<protein>
    <submittedName>
        <fullName evidence="1">Uncharacterized protein</fullName>
    </submittedName>
</protein>
<keyword evidence="2" id="KW-1185">Reference proteome</keyword>
<sequence length="73" mass="8284">MAECLCRSCQEEVTRQIQIEICTTIVHLFGDDSEMQNRKSLNCFDMVTYPTTILKSVGVAASSMQWKIIHTKA</sequence>
<proteinExistence type="predicted"/>
<accession>A0A1M7Z174</accession>
<reference evidence="2" key="1">
    <citation type="submission" date="2016-12" db="EMBL/GenBank/DDBJ databases">
        <authorList>
            <person name="Rodrigo-Torres L."/>
            <person name="Arahal R.D."/>
            <person name="Lucena T."/>
        </authorList>
    </citation>
    <scope>NUCLEOTIDE SEQUENCE [LARGE SCALE GENOMIC DNA]</scope>
</reference>
<dbReference type="AlphaFoldDB" id="A0A1M7Z174"/>
<gene>
    <name evidence="1" type="ORF">VQ7734_04383</name>
</gene>
<dbReference type="STRING" id="1117707.VQ7734_04383"/>
<dbReference type="EMBL" id="FRFG01000072">
    <property type="protein sequence ID" value="SHO58611.1"/>
    <property type="molecule type" value="Genomic_DNA"/>
</dbReference>
<evidence type="ECO:0000313" key="2">
    <source>
        <dbReference type="Proteomes" id="UP000184600"/>
    </source>
</evidence>
<evidence type="ECO:0000313" key="1">
    <source>
        <dbReference type="EMBL" id="SHO58611.1"/>
    </source>
</evidence>
<name>A0A1M7Z174_9VIBR</name>